<dbReference type="EMBL" id="UYSG01000322">
    <property type="protein sequence ID" value="VDL19106.1"/>
    <property type="molecule type" value="Genomic_DNA"/>
</dbReference>
<reference evidence="2 4" key="2">
    <citation type="submission" date="2018-11" db="EMBL/GenBank/DDBJ databases">
        <authorList>
            <consortium name="Pathogen Informatics"/>
        </authorList>
    </citation>
    <scope>NUCLEOTIDE SEQUENCE [LARGE SCALE GENOMIC DNA]</scope>
</reference>
<gene>
    <name evidence="2" type="ORF">HDID_LOCUS1645</name>
    <name evidence="3" type="ORF">WMSIL1_LOCUS6885</name>
</gene>
<reference evidence="3 5" key="3">
    <citation type="submission" date="2019-07" db="EMBL/GenBank/DDBJ databases">
        <authorList>
            <person name="Jastrzebski P J."/>
            <person name="Paukszto L."/>
            <person name="Jastrzebski P J."/>
        </authorList>
    </citation>
    <scope>NUCLEOTIDE SEQUENCE [LARGE SCALE GENOMIC DNA]</scope>
    <source>
        <strain evidence="3 5">WMS-il1</strain>
    </source>
</reference>
<dbReference type="OrthoDB" id="6248996at2759"/>
<evidence type="ECO:0000313" key="5">
    <source>
        <dbReference type="Proteomes" id="UP000321570"/>
    </source>
</evidence>
<feature type="compositionally biased region" description="Polar residues" evidence="1">
    <location>
        <begin position="175"/>
        <end position="191"/>
    </location>
</feature>
<accession>A0A0R3SB43</accession>
<feature type="region of interest" description="Disordered" evidence="1">
    <location>
        <begin position="163"/>
        <end position="209"/>
    </location>
</feature>
<evidence type="ECO:0000313" key="3">
    <source>
        <dbReference type="EMBL" id="VUZ47264.1"/>
    </source>
</evidence>
<dbReference type="Proteomes" id="UP000321570">
    <property type="component" value="Unassembled WGS sequence"/>
</dbReference>
<dbReference type="EMBL" id="CABIJS010000233">
    <property type="protein sequence ID" value="VUZ47264.1"/>
    <property type="molecule type" value="Genomic_DNA"/>
</dbReference>
<dbReference type="AlphaFoldDB" id="A0A0R3SB43"/>
<name>A0A0R3SB43_HYMDI</name>
<protein>
    <submittedName>
        <fullName evidence="2 6">Uncharacterized protein</fullName>
    </submittedName>
</protein>
<evidence type="ECO:0000256" key="1">
    <source>
        <dbReference type="SAM" id="MobiDB-lite"/>
    </source>
</evidence>
<evidence type="ECO:0000313" key="6">
    <source>
        <dbReference type="WBParaSite" id="HDID_0000164401-mRNA-1"/>
    </source>
</evidence>
<dbReference type="Proteomes" id="UP000274504">
    <property type="component" value="Unassembled WGS sequence"/>
</dbReference>
<evidence type="ECO:0000313" key="4">
    <source>
        <dbReference type="Proteomes" id="UP000274504"/>
    </source>
</evidence>
<feature type="compositionally biased region" description="Low complexity" evidence="1">
    <location>
        <begin position="163"/>
        <end position="174"/>
    </location>
</feature>
<evidence type="ECO:0000313" key="2">
    <source>
        <dbReference type="EMBL" id="VDL19106.1"/>
    </source>
</evidence>
<feature type="region of interest" description="Disordered" evidence="1">
    <location>
        <begin position="318"/>
        <end position="342"/>
    </location>
</feature>
<dbReference type="WBParaSite" id="HDID_0000164401-mRNA-1">
    <property type="protein sequence ID" value="HDID_0000164401-mRNA-1"/>
    <property type="gene ID" value="HDID_0000164401"/>
</dbReference>
<organism evidence="6">
    <name type="scientific">Hymenolepis diminuta</name>
    <name type="common">Rat tapeworm</name>
    <dbReference type="NCBI Taxonomy" id="6216"/>
    <lineage>
        <taxon>Eukaryota</taxon>
        <taxon>Metazoa</taxon>
        <taxon>Spiralia</taxon>
        <taxon>Lophotrochozoa</taxon>
        <taxon>Platyhelminthes</taxon>
        <taxon>Cestoda</taxon>
        <taxon>Eucestoda</taxon>
        <taxon>Cyclophyllidea</taxon>
        <taxon>Hymenolepididae</taxon>
        <taxon>Hymenolepis</taxon>
    </lineage>
</organism>
<keyword evidence="5" id="KW-1185">Reference proteome</keyword>
<reference evidence="6" key="1">
    <citation type="submission" date="2017-02" db="UniProtKB">
        <authorList>
            <consortium name="WormBaseParasite"/>
        </authorList>
    </citation>
    <scope>IDENTIFICATION</scope>
</reference>
<proteinExistence type="predicted"/>
<sequence>MISCSTGGIAGSPTHDFPAPNVESIFAQPTCFCGCCGHQNTNQSGNKPMSANSGKQTQVLTFPDSKAPISGFNERNRINISTSRETSWKTDFQCPSYSNFKPNETQLQSVGQMPHQHFCFPPIIGGGNVEVVKVGEGPPLTWADLQRHGAFAFPEGDDWVTPVQPQRSSPVQQPLQMPSQKCPSWKTFSSNEQKRTPISEYSNWSQRKKPSQTILEIPPDFMIHQPAPPAQVQPQQMGNTKPMGCFFDQSKLTTTTAQTESTMNYPQHYHHPMMMTYPYAYNQCSCGGQNYNVESWQNPGGETTNGPVRPISEVQQQKKFSLPPASHHSPEQRTSYRVKRVF</sequence>